<comment type="subcellular location">
    <subcellularLocation>
        <location evidence="1">Membrane</location>
        <topology evidence="1">Single-pass membrane protein</topology>
    </subcellularLocation>
</comment>
<dbReference type="Pfam" id="PF01145">
    <property type="entry name" value="Band_7"/>
    <property type="match status" value="1"/>
</dbReference>
<keyword evidence="5" id="KW-1185">Reference proteome</keyword>
<dbReference type="RefSeq" id="WP_369455129.1">
    <property type="nucleotide sequence ID" value="NZ_JBGCUO010000001.1"/>
</dbReference>
<evidence type="ECO:0000313" key="4">
    <source>
        <dbReference type="EMBL" id="MEY1661880.1"/>
    </source>
</evidence>
<accession>A0ABV4AGC1</accession>
<dbReference type="PRINTS" id="PR00721">
    <property type="entry name" value="STOMATIN"/>
</dbReference>
<evidence type="ECO:0000256" key="1">
    <source>
        <dbReference type="ARBA" id="ARBA00004167"/>
    </source>
</evidence>
<proteinExistence type="inferred from homology"/>
<dbReference type="SUPFAM" id="SSF117892">
    <property type="entry name" value="Band 7/SPFH domain"/>
    <property type="match status" value="1"/>
</dbReference>
<dbReference type="PANTHER" id="PTHR43327:SF10">
    <property type="entry name" value="STOMATIN-LIKE PROTEIN 2, MITOCHONDRIAL"/>
    <property type="match status" value="1"/>
</dbReference>
<comment type="similarity">
    <text evidence="2">Belongs to the band 7/mec-2 family.</text>
</comment>
<name>A0ABV4AGC1_9GAMM</name>
<dbReference type="Pfam" id="PF16200">
    <property type="entry name" value="Band_7_C"/>
    <property type="match status" value="1"/>
</dbReference>
<dbReference type="Proteomes" id="UP001562065">
    <property type="component" value="Unassembled WGS sequence"/>
</dbReference>
<dbReference type="Gene3D" id="3.30.479.30">
    <property type="entry name" value="Band 7 domain"/>
    <property type="match status" value="1"/>
</dbReference>
<organism evidence="4 5">
    <name type="scientific">Isoalcanivorax beigongshangi</name>
    <dbReference type="NCBI Taxonomy" id="3238810"/>
    <lineage>
        <taxon>Bacteria</taxon>
        <taxon>Pseudomonadati</taxon>
        <taxon>Pseudomonadota</taxon>
        <taxon>Gammaproteobacteria</taxon>
        <taxon>Oceanospirillales</taxon>
        <taxon>Alcanivoracaceae</taxon>
        <taxon>Isoalcanivorax</taxon>
    </lineage>
</organism>
<comment type="caution">
    <text evidence="4">The sequence shown here is derived from an EMBL/GenBank/DDBJ whole genome shotgun (WGS) entry which is preliminary data.</text>
</comment>
<dbReference type="EMBL" id="JBGCUO010000001">
    <property type="protein sequence ID" value="MEY1661880.1"/>
    <property type="molecule type" value="Genomic_DNA"/>
</dbReference>
<evidence type="ECO:0000256" key="2">
    <source>
        <dbReference type="ARBA" id="ARBA00008164"/>
    </source>
</evidence>
<sequence length="307" mass="33452">MQLGTILALLALMFVVVAIAKTARVVPQRSAFVVERLGKYATTLEAGFHILIPFVDKVAYKHTLKEEAIDVPQQSCVTKDNIQVVVNGVIYLQVIDPKMASYGISNYIFAATQLAQTTLRSVIGKIDLDKTFEERETINSQVVKALDEAAQPWGVKVLRYEIADIQLPATILDALEKQMRAERERRAVVAQSEGERQSKINVSEGMKQEMINLSEAEKTRQINEAEGKAQEIELIAQATARGLERVAAALAEAGGKDAMALRVAEQYVTEFGKLAKATNTMILPAELGNVGAAVAALTKTLEVGKNA</sequence>
<dbReference type="InterPro" id="IPR001972">
    <property type="entry name" value="Stomatin_HflK_fam"/>
</dbReference>
<protein>
    <submittedName>
        <fullName evidence="4">SPFH domain-containing protein</fullName>
    </submittedName>
</protein>
<dbReference type="InterPro" id="IPR001107">
    <property type="entry name" value="Band_7"/>
</dbReference>
<dbReference type="CDD" id="cd08829">
    <property type="entry name" value="SPFH_paraslipin"/>
    <property type="match status" value="1"/>
</dbReference>
<dbReference type="InterPro" id="IPR036013">
    <property type="entry name" value="Band_7/SPFH_dom_sf"/>
</dbReference>
<feature type="domain" description="Band 7" evidence="3">
    <location>
        <begin position="21"/>
        <end position="179"/>
    </location>
</feature>
<reference evidence="4 5" key="1">
    <citation type="submission" date="2024-07" db="EMBL/GenBank/DDBJ databases">
        <authorList>
            <person name="Ren Q."/>
        </authorList>
    </citation>
    <scope>NUCLEOTIDE SEQUENCE [LARGE SCALE GENOMIC DNA]</scope>
    <source>
        <strain evidence="4 5">REN37</strain>
    </source>
</reference>
<gene>
    <name evidence="4" type="ORF">AB5I84_06920</name>
</gene>
<evidence type="ECO:0000313" key="5">
    <source>
        <dbReference type="Proteomes" id="UP001562065"/>
    </source>
</evidence>
<dbReference type="InterPro" id="IPR032435">
    <property type="entry name" value="STML2-like_C"/>
</dbReference>
<dbReference type="PANTHER" id="PTHR43327">
    <property type="entry name" value="STOMATIN-LIKE PROTEIN 2, MITOCHONDRIAL"/>
    <property type="match status" value="1"/>
</dbReference>
<evidence type="ECO:0000259" key="3">
    <source>
        <dbReference type="SMART" id="SM00244"/>
    </source>
</evidence>
<dbReference type="SMART" id="SM00244">
    <property type="entry name" value="PHB"/>
    <property type="match status" value="1"/>
</dbReference>
<dbReference type="InterPro" id="IPR050710">
    <property type="entry name" value="Band7/mec-2_domain"/>
</dbReference>